<name>A0ABM3SLD1_BALAC</name>
<accession>A0ABM3SLD1</accession>
<dbReference type="InterPro" id="IPR037249">
    <property type="entry name" value="TAFH/NHR1_dom_sf"/>
</dbReference>
<feature type="compositionally biased region" description="Low complexity" evidence="6">
    <location>
        <begin position="1"/>
        <end position="16"/>
    </location>
</feature>
<keyword evidence="4" id="KW-0539">Nucleus</keyword>
<dbReference type="SMART" id="SM00549">
    <property type="entry name" value="TAFH"/>
    <property type="match status" value="1"/>
</dbReference>
<keyword evidence="8" id="KW-1185">Reference proteome</keyword>
<keyword evidence="3" id="KW-0804">Transcription</keyword>
<dbReference type="Pfam" id="PF07531">
    <property type="entry name" value="TAFH"/>
    <property type="match status" value="1"/>
</dbReference>
<keyword evidence="5" id="KW-0175">Coiled coil</keyword>
<dbReference type="GeneID" id="102997941"/>
<dbReference type="PRINTS" id="PR01875">
    <property type="entry name" value="ETOFAMILY"/>
</dbReference>
<dbReference type="PROSITE" id="PS51119">
    <property type="entry name" value="TAFH"/>
    <property type="match status" value="1"/>
</dbReference>
<evidence type="ECO:0000313" key="9">
    <source>
        <dbReference type="RefSeq" id="XP_057390654.1"/>
    </source>
</evidence>
<evidence type="ECO:0000256" key="1">
    <source>
        <dbReference type="ARBA" id="ARBA00004123"/>
    </source>
</evidence>
<feature type="region of interest" description="Disordered" evidence="6">
    <location>
        <begin position="406"/>
        <end position="435"/>
    </location>
</feature>
<evidence type="ECO:0000256" key="6">
    <source>
        <dbReference type="SAM" id="MobiDB-lite"/>
    </source>
</evidence>
<reference evidence="9" key="1">
    <citation type="submission" date="2025-08" db="UniProtKB">
        <authorList>
            <consortium name="RefSeq"/>
        </authorList>
    </citation>
    <scope>IDENTIFICATION</scope>
</reference>
<feature type="region of interest" description="Disordered" evidence="6">
    <location>
        <begin position="98"/>
        <end position="126"/>
    </location>
</feature>
<gene>
    <name evidence="9" type="primary">CBFA2T3</name>
</gene>
<dbReference type="InterPro" id="IPR003894">
    <property type="entry name" value="TAFH_NHR1"/>
</dbReference>
<sequence>MRGRPSRSASPARNPATADRKEKASAMPGSPAEVKTQPRATPPSMPPPPPAASQGATRHPSFTPHTNREDGPAMSLPHGRFHGCLKWSMVCLLMNGSSPSPTAVSGTPSTPSGFSNGPATSCTASLSTQQLPPACGARQLSKLKRFLATLQQFGSDISPEIGERVRTLVLGLVNSTLTIEEFHSKLQEATNFPLRPFVIPFLKANLPLLQRELLHCARLAKQTPAQYLAQHEQLLLDANASSPTDPSELLPEVNENGKRRTPDRTKENGSDRDPLHPDHLSKRPCTLSPAQRCSPSNGLPQPTPPPHYRLEDMAVAHHFRDSYRHLDPRELRERHRQLAVHGSRPEEVIDHRLTEREWSEEWKHLNNLLNCIMDMAEKTRRSLTVLRRCQEADREELNHWIRRYSDAAEDSKKGPAPAARPLGSSVGAEGSQLDVHRESVPRTLSSYMPEEIWRKAEEAVNEVKRQAMSELQKAVSDAERKAHELISMERAKMERALAEARRQASEDALTVVNQQEDSSEELEAIKLKLWAMEQAQRPKPPGEQGPEGEEEDATALLAGQLLSPETGGLRGHSPGAGGLFQPLWGDPAGHHPVRQVLRTPQGLCIHRVCHRELGPGRCGAGQERLPRPGHQGAAQKNQFTRDQLHGPRGPSGTPRRQGGTLPSQQLPGRGPFQTTGAEPVGWALGGRNPIGAGPGGRGSVGPGWVRWAEPWKPLAPRSLSGQGARKVLAVVFTVLKGGPGFESGAAAGSGVDSRAPRGTIYSAQNNYASPFPRREDGPDPTAEATGHEAGHGVGLARGLVGALEGTGQSCGQVRPRQRWVSFGSAYSGLFH</sequence>
<dbReference type="RefSeq" id="XP_057390654.1">
    <property type="nucleotide sequence ID" value="XM_057534671.1"/>
</dbReference>
<dbReference type="Proteomes" id="UP001652580">
    <property type="component" value="Chromosome 19"/>
</dbReference>
<feature type="compositionally biased region" description="Basic and acidic residues" evidence="6">
    <location>
        <begin position="255"/>
        <end position="281"/>
    </location>
</feature>
<feature type="domain" description="TAFH" evidence="7">
    <location>
        <begin position="137"/>
        <end position="232"/>
    </location>
</feature>
<feature type="region of interest" description="Disordered" evidence="6">
    <location>
        <begin position="1"/>
        <end position="75"/>
    </location>
</feature>
<dbReference type="InterPro" id="IPR014896">
    <property type="entry name" value="NHR2"/>
</dbReference>
<dbReference type="PANTHER" id="PTHR10379:SF6">
    <property type="entry name" value="PROTEIN CBFA2T3"/>
    <property type="match status" value="1"/>
</dbReference>
<comment type="subcellular location">
    <subcellularLocation>
        <location evidence="1">Nucleus</location>
    </subcellularLocation>
</comment>
<dbReference type="Gene3D" id="6.10.250.230">
    <property type="match status" value="1"/>
</dbReference>
<dbReference type="PANTHER" id="PTHR10379">
    <property type="entry name" value="MTG8 ETO EIGHT TWENTY ONE PROTEIN"/>
    <property type="match status" value="1"/>
</dbReference>
<dbReference type="SUPFAM" id="SSF158553">
    <property type="entry name" value="TAFH domain-like"/>
    <property type="match status" value="1"/>
</dbReference>
<protein>
    <submittedName>
        <fullName evidence="9">Protein CBFA2T3 isoform X1</fullName>
    </submittedName>
</protein>
<feature type="compositionally biased region" description="Polar residues" evidence="6">
    <location>
        <begin position="288"/>
        <end position="300"/>
    </location>
</feature>
<feature type="coiled-coil region" evidence="5">
    <location>
        <begin position="461"/>
        <end position="508"/>
    </location>
</feature>
<evidence type="ECO:0000256" key="3">
    <source>
        <dbReference type="ARBA" id="ARBA00023163"/>
    </source>
</evidence>
<evidence type="ECO:0000256" key="4">
    <source>
        <dbReference type="ARBA" id="ARBA00023242"/>
    </source>
</evidence>
<evidence type="ECO:0000259" key="7">
    <source>
        <dbReference type="PROSITE" id="PS51119"/>
    </source>
</evidence>
<organism evidence="8 9">
    <name type="scientific">Balaenoptera acutorostrata</name>
    <name type="common">Common minke whale</name>
    <name type="synonym">Balaena rostrata</name>
    <dbReference type="NCBI Taxonomy" id="9767"/>
    <lineage>
        <taxon>Eukaryota</taxon>
        <taxon>Metazoa</taxon>
        <taxon>Chordata</taxon>
        <taxon>Craniata</taxon>
        <taxon>Vertebrata</taxon>
        <taxon>Euteleostomi</taxon>
        <taxon>Mammalia</taxon>
        <taxon>Eutheria</taxon>
        <taxon>Laurasiatheria</taxon>
        <taxon>Artiodactyla</taxon>
        <taxon>Whippomorpha</taxon>
        <taxon>Cetacea</taxon>
        <taxon>Mysticeti</taxon>
        <taxon>Balaenopteridae</taxon>
        <taxon>Balaenoptera</taxon>
    </lineage>
</organism>
<feature type="region of interest" description="Disordered" evidence="6">
    <location>
        <begin position="620"/>
        <end position="698"/>
    </location>
</feature>
<feature type="compositionally biased region" description="Polar residues" evidence="6">
    <location>
        <begin position="660"/>
        <end position="676"/>
    </location>
</feature>
<feature type="region of interest" description="Disordered" evidence="6">
    <location>
        <begin position="239"/>
        <end position="307"/>
    </location>
</feature>
<evidence type="ECO:0000256" key="5">
    <source>
        <dbReference type="SAM" id="Coils"/>
    </source>
</evidence>
<feature type="region of interest" description="Disordered" evidence="6">
    <location>
        <begin position="763"/>
        <end position="791"/>
    </location>
</feature>
<dbReference type="InterPro" id="IPR013289">
    <property type="entry name" value="CBFA2T1/2/3"/>
</dbReference>
<evidence type="ECO:0000256" key="2">
    <source>
        <dbReference type="ARBA" id="ARBA00023015"/>
    </source>
</evidence>
<feature type="compositionally biased region" description="Pro residues" evidence="6">
    <location>
        <begin position="40"/>
        <end position="51"/>
    </location>
</feature>
<evidence type="ECO:0000313" key="8">
    <source>
        <dbReference type="Proteomes" id="UP001652580"/>
    </source>
</evidence>
<keyword evidence="2" id="KW-0805">Transcription regulation</keyword>
<dbReference type="Gene3D" id="1.20.120.1110">
    <property type="entry name" value="TAFH/NHR1 domain"/>
    <property type="match status" value="1"/>
</dbReference>
<dbReference type="Pfam" id="PF08788">
    <property type="entry name" value="NHR2"/>
    <property type="match status" value="1"/>
</dbReference>
<proteinExistence type="predicted"/>